<dbReference type="RefSeq" id="WP_168538261.1">
    <property type="nucleotide sequence ID" value="NZ_JAAWWP010000005.1"/>
</dbReference>
<accession>A0ABX1H139</accession>
<dbReference type="EMBL" id="JAAWWP010000005">
    <property type="protein sequence ID" value="NKI41733.1"/>
    <property type="molecule type" value="Genomic_DNA"/>
</dbReference>
<gene>
    <name evidence="3" type="ORF">HFV08_10875</name>
</gene>
<name>A0ABX1H139_9ACTN</name>
<organism evidence="3 4">
    <name type="scientific">Streptomyces physcomitrii</name>
    <dbReference type="NCBI Taxonomy" id="2724184"/>
    <lineage>
        <taxon>Bacteria</taxon>
        <taxon>Bacillati</taxon>
        <taxon>Actinomycetota</taxon>
        <taxon>Actinomycetes</taxon>
        <taxon>Kitasatosporales</taxon>
        <taxon>Streptomycetaceae</taxon>
        <taxon>Streptomyces</taxon>
    </lineage>
</organism>
<dbReference type="Proteomes" id="UP000772196">
    <property type="component" value="Unassembled WGS sequence"/>
</dbReference>
<protein>
    <recommendedName>
        <fullName evidence="5">Lipoprotein</fullName>
    </recommendedName>
</protein>
<evidence type="ECO:0000256" key="1">
    <source>
        <dbReference type="SAM" id="MobiDB-lite"/>
    </source>
</evidence>
<reference evidence="3 4" key="1">
    <citation type="submission" date="2020-04" db="EMBL/GenBank/DDBJ databases">
        <title>Phylogenetic Diversity and Antibacterial Activity against Ralstonia solanacearum of Endophytic Actinomycete Isolated from Moss.</title>
        <authorList>
            <person name="Zhuang X."/>
        </authorList>
    </citation>
    <scope>NUCLEOTIDE SEQUENCE [LARGE SCALE GENOMIC DNA]</scope>
    <source>
        <strain evidence="3 4">LD120</strain>
    </source>
</reference>
<evidence type="ECO:0000313" key="4">
    <source>
        <dbReference type="Proteomes" id="UP000772196"/>
    </source>
</evidence>
<feature type="region of interest" description="Disordered" evidence="1">
    <location>
        <begin position="15"/>
        <end position="34"/>
    </location>
</feature>
<sequence>MLLVAAGLALTAGCSSAGTSENSSGHEPKSRSVQAVESEIAKLSSTVRDTLRIKARATESGPYADRCESAGEESGKLYRVTHPWSAYGVGNEVLEQGMAHLREDLPRRGWKVVKVGEDGSRNKNMQILAVHLRTRSQAEITWLKGLDGHEALIEVDVYSRCFRSERGPDEE</sequence>
<feature type="chain" id="PRO_5045264136" description="Lipoprotein" evidence="2">
    <location>
        <begin position="18"/>
        <end position="171"/>
    </location>
</feature>
<keyword evidence="4" id="KW-1185">Reference proteome</keyword>
<proteinExistence type="predicted"/>
<feature type="signal peptide" evidence="2">
    <location>
        <begin position="1"/>
        <end position="17"/>
    </location>
</feature>
<comment type="caution">
    <text evidence="3">The sequence shown here is derived from an EMBL/GenBank/DDBJ whole genome shotgun (WGS) entry which is preliminary data.</text>
</comment>
<evidence type="ECO:0008006" key="5">
    <source>
        <dbReference type="Google" id="ProtNLM"/>
    </source>
</evidence>
<evidence type="ECO:0000256" key="2">
    <source>
        <dbReference type="SAM" id="SignalP"/>
    </source>
</evidence>
<keyword evidence="2" id="KW-0732">Signal</keyword>
<evidence type="ECO:0000313" key="3">
    <source>
        <dbReference type="EMBL" id="NKI41733.1"/>
    </source>
</evidence>